<name>A0A0A2A6N9_PROMR</name>
<gene>
    <name evidence="1" type="ORF">EU95_0964</name>
</gene>
<accession>A0A0A2A6N9</accession>
<protein>
    <submittedName>
        <fullName evidence="1">Uncharacterized protein</fullName>
    </submittedName>
</protein>
<evidence type="ECO:0000313" key="2">
    <source>
        <dbReference type="Proteomes" id="UP000030355"/>
    </source>
</evidence>
<reference evidence="2" key="1">
    <citation type="journal article" date="2014" name="Sci. Data">
        <title>Genomes of diverse isolates of the marine cyanobacterium Prochlorococcus.</title>
        <authorList>
            <person name="Biller S."/>
            <person name="Berube P."/>
            <person name="Thompson J."/>
            <person name="Kelly L."/>
            <person name="Roggensack S."/>
            <person name="Awad L."/>
            <person name="Roache-Johnson K."/>
            <person name="Ding H."/>
            <person name="Giovannoni S.J."/>
            <person name="Moore L.R."/>
            <person name="Chisholm S.W."/>
        </authorList>
    </citation>
    <scope>NUCLEOTIDE SEQUENCE [LARGE SCALE GENOMIC DNA]</scope>
    <source>
        <strain evidence="2">MIT 9201</strain>
    </source>
</reference>
<dbReference type="RefSeq" id="WP_413679216.1">
    <property type="nucleotide sequence ID" value="NZ_CP138977.1"/>
</dbReference>
<comment type="caution">
    <text evidence="1">The sequence shown here is derived from an EMBL/GenBank/DDBJ whole genome shotgun (WGS) entry which is preliminary data.</text>
</comment>
<organism evidence="1 2">
    <name type="scientific">Prochlorococcus marinus str. MIT 9201</name>
    <dbReference type="NCBI Taxonomy" id="93057"/>
    <lineage>
        <taxon>Bacteria</taxon>
        <taxon>Bacillati</taxon>
        <taxon>Cyanobacteriota</taxon>
        <taxon>Cyanophyceae</taxon>
        <taxon>Synechococcales</taxon>
        <taxon>Prochlorococcaceae</taxon>
        <taxon>Prochlorococcus</taxon>
    </lineage>
</organism>
<dbReference type="EMBL" id="JNAL01000010">
    <property type="protein sequence ID" value="KGF96169.1"/>
    <property type="molecule type" value="Genomic_DNA"/>
</dbReference>
<sequence length="60" mass="6954">MMKKTKSTPQRKTTLKWNVNGELSSIDMARILEALSVKELTQCELACNTEPRKLDLGMWW</sequence>
<dbReference type="Proteomes" id="UP000030355">
    <property type="component" value="Unassembled WGS sequence"/>
</dbReference>
<evidence type="ECO:0000313" key="1">
    <source>
        <dbReference type="EMBL" id="KGF96169.1"/>
    </source>
</evidence>
<dbReference type="AlphaFoldDB" id="A0A0A2A6N9"/>
<proteinExistence type="predicted"/>